<dbReference type="OrthoDB" id="5592653at2759"/>
<accession>A0A0C9YNS7</accession>
<dbReference type="InterPro" id="IPR036640">
    <property type="entry name" value="ABC1_TM_sf"/>
</dbReference>
<protein>
    <recommendedName>
        <fullName evidence="6">ABC transmembrane type-1 domain-containing protein</fullName>
    </recommendedName>
</protein>
<evidence type="ECO:0000259" key="6">
    <source>
        <dbReference type="PROSITE" id="PS50929"/>
    </source>
</evidence>
<name>A0A0C9YNS7_9AGAM</name>
<organism evidence="7 8">
    <name type="scientific">Pisolithus microcarpus 441</name>
    <dbReference type="NCBI Taxonomy" id="765257"/>
    <lineage>
        <taxon>Eukaryota</taxon>
        <taxon>Fungi</taxon>
        <taxon>Dikarya</taxon>
        <taxon>Basidiomycota</taxon>
        <taxon>Agaricomycotina</taxon>
        <taxon>Agaricomycetes</taxon>
        <taxon>Agaricomycetidae</taxon>
        <taxon>Boletales</taxon>
        <taxon>Sclerodermatineae</taxon>
        <taxon>Pisolithaceae</taxon>
        <taxon>Pisolithus</taxon>
    </lineage>
</organism>
<dbReference type="GO" id="GO:0140359">
    <property type="term" value="F:ABC-type transporter activity"/>
    <property type="evidence" value="ECO:0007669"/>
    <property type="project" value="InterPro"/>
</dbReference>
<comment type="subcellular location">
    <subcellularLocation>
        <location evidence="1">Membrane</location>
        <topology evidence="1">Multi-pass membrane protein</topology>
    </subcellularLocation>
</comment>
<dbReference type="GO" id="GO:0005524">
    <property type="term" value="F:ATP binding"/>
    <property type="evidence" value="ECO:0007669"/>
    <property type="project" value="InterPro"/>
</dbReference>
<feature type="domain" description="ABC transmembrane type-1" evidence="6">
    <location>
        <begin position="2"/>
        <end position="180"/>
    </location>
</feature>
<sequence>MYIWTYTGEVNAKRIREKYLQAVLRQDVAYFDHVGAGEVATRIQTDTHLIQQGTSEKVALVVSYMSAFFAGFALAYTQSWRLALAISSILPCIAVTGAIINKFAAKYTQATLQYIAESGTIAEEVISTIRTAQAFGSQKVLGSLFSEKIDSVRTMNVKSAVWNGCGMGVFFFIIYSAYALGTSLHMLPFSCHDVIL</sequence>
<evidence type="ECO:0000313" key="7">
    <source>
        <dbReference type="EMBL" id="KIK26705.1"/>
    </source>
</evidence>
<dbReference type="HOGENOM" id="CLU_1390734_0_0_1"/>
<keyword evidence="3 5" id="KW-1133">Transmembrane helix</keyword>
<dbReference type="EMBL" id="KN833700">
    <property type="protein sequence ID" value="KIK26705.1"/>
    <property type="molecule type" value="Genomic_DNA"/>
</dbReference>
<feature type="transmembrane region" description="Helical" evidence="5">
    <location>
        <begin position="82"/>
        <end position="100"/>
    </location>
</feature>
<evidence type="ECO:0000256" key="5">
    <source>
        <dbReference type="SAM" id="Phobius"/>
    </source>
</evidence>
<keyword evidence="4 5" id="KW-0472">Membrane</keyword>
<dbReference type="AlphaFoldDB" id="A0A0C9YNS7"/>
<dbReference type="GO" id="GO:0005886">
    <property type="term" value="C:plasma membrane"/>
    <property type="evidence" value="ECO:0007669"/>
    <property type="project" value="TreeGrafter"/>
</dbReference>
<evidence type="ECO:0000256" key="3">
    <source>
        <dbReference type="ARBA" id="ARBA00022989"/>
    </source>
</evidence>
<dbReference type="InterPro" id="IPR011527">
    <property type="entry name" value="ABC1_TM_dom"/>
</dbReference>
<dbReference type="PROSITE" id="PS50929">
    <property type="entry name" value="ABC_TM1F"/>
    <property type="match status" value="1"/>
</dbReference>
<dbReference type="PANTHER" id="PTHR24222:SF76">
    <property type="entry name" value="MYCOBACTIN IMPORT ATP-BINDING_PERMEASE PROTEIN IRTB"/>
    <property type="match status" value="1"/>
</dbReference>
<gene>
    <name evidence="7" type="ORF">PISMIDRAFT_244668</name>
</gene>
<reference evidence="8" key="2">
    <citation type="submission" date="2015-01" db="EMBL/GenBank/DDBJ databases">
        <title>Evolutionary Origins and Diversification of the Mycorrhizal Mutualists.</title>
        <authorList>
            <consortium name="DOE Joint Genome Institute"/>
            <consortium name="Mycorrhizal Genomics Consortium"/>
            <person name="Kohler A."/>
            <person name="Kuo A."/>
            <person name="Nagy L.G."/>
            <person name="Floudas D."/>
            <person name="Copeland A."/>
            <person name="Barry K.W."/>
            <person name="Cichocki N."/>
            <person name="Veneault-Fourrey C."/>
            <person name="LaButti K."/>
            <person name="Lindquist E.A."/>
            <person name="Lipzen A."/>
            <person name="Lundell T."/>
            <person name="Morin E."/>
            <person name="Murat C."/>
            <person name="Riley R."/>
            <person name="Ohm R."/>
            <person name="Sun H."/>
            <person name="Tunlid A."/>
            <person name="Henrissat B."/>
            <person name="Grigoriev I.V."/>
            <person name="Hibbett D.S."/>
            <person name="Martin F."/>
        </authorList>
    </citation>
    <scope>NUCLEOTIDE SEQUENCE [LARGE SCALE GENOMIC DNA]</scope>
    <source>
        <strain evidence="8">441</strain>
    </source>
</reference>
<dbReference type="Proteomes" id="UP000054018">
    <property type="component" value="Unassembled WGS sequence"/>
</dbReference>
<evidence type="ECO:0000256" key="1">
    <source>
        <dbReference type="ARBA" id="ARBA00004141"/>
    </source>
</evidence>
<proteinExistence type="predicted"/>
<feature type="transmembrane region" description="Helical" evidence="5">
    <location>
        <begin position="58"/>
        <end position="76"/>
    </location>
</feature>
<evidence type="ECO:0000256" key="2">
    <source>
        <dbReference type="ARBA" id="ARBA00022692"/>
    </source>
</evidence>
<dbReference type="SUPFAM" id="SSF90123">
    <property type="entry name" value="ABC transporter transmembrane region"/>
    <property type="match status" value="1"/>
</dbReference>
<dbReference type="Gene3D" id="1.20.1560.10">
    <property type="entry name" value="ABC transporter type 1, transmembrane domain"/>
    <property type="match status" value="1"/>
</dbReference>
<dbReference type="STRING" id="765257.A0A0C9YNS7"/>
<evidence type="ECO:0000256" key="4">
    <source>
        <dbReference type="ARBA" id="ARBA00023136"/>
    </source>
</evidence>
<reference evidence="7 8" key="1">
    <citation type="submission" date="2014-04" db="EMBL/GenBank/DDBJ databases">
        <authorList>
            <consortium name="DOE Joint Genome Institute"/>
            <person name="Kuo A."/>
            <person name="Kohler A."/>
            <person name="Costa M.D."/>
            <person name="Nagy L.G."/>
            <person name="Floudas D."/>
            <person name="Copeland A."/>
            <person name="Barry K.W."/>
            <person name="Cichocki N."/>
            <person name="Veneault-Fourrey C."/>
            <person name="LaButti K."/>
            <person name="Lindquist E.A."/>
            <person name="Lipzen A."/>
            <person name="Lundell T."/>
            <person name="Morin E."/>
            <person name="Murat C."/>
            <person name="Sun H."/>
            <person name="Tunlid A."/>
            <person name="Henrissat B."/>
            <person name="Grigoriev I.V."/>
            <person name="Hibbett D.S."/>
            <person name="Martin F."/>
            <person name="Nordberg H.P."/>
            <person name="Cantor M.N."/>
            <person name="Hua S.X."/>
        </authorList>
    </citation>
    <scope>NUCLEOTIDE SEQUENCE [LARGE SCALE GENOMIC DNA]</scope>
    <source>
        <strain evidence="7 8">441</strain>
    </source>
</reference>
<dbReference type="PANTHER" id="PTHR24222">
    <property type="entry name" value="ABC TRANSPORTER B FAMILY"/>
    <property type="match status" value="1"/>
</dbReference>
<keyword evidence="2 5" id="KW-0812">Transmembrane</keyword>
<dbReference type="InterPro" id="IPR039421">
    <property type="entry name" value="Type_1_exporter"/>
</dbReference>
<dbReference type="CDD" id="cd18577">
    <property type="entry name" value="ABC_6TM_Pgp_ABCB1_D1_like"/>
    <property type="match status" value="1"/>
</dbReference>
<dbReference type="Pfam" id="PF00664">
    <property type="entry name" value="ABC_membrane"/>
    <property type="match status" value="1"/>
</dbReference>
<feature type="transmembrane region" description="Helical" evidence="5">
    <location>
        <begin position="160"/>
        <end position="180"/>
    </location>
</feature>
<evidence type="ECO:0000313" key="8">
    <source>
        <dbReference type="Proteomes" id="UP000054018"/>
    </source>
</evidence>
<keyword evidence="8" id="KW-1185">Reference proteome</keyword>